<evidence type="ECO:0000313" key="3">
    <source>
        <dbReference type="EMBL" id="GFX87231.1"/>
    </source>
</evidence>
<organism evidence="3 4">
    <name type="scientific">Trichonephila clavipes</name>
    <name type="common">Golden silk orbweaver</name>
    <name type="synonym">Nephila clavipes</name>
    <dbReference type="NCBI Taxonomy" id="2585209"/>
    <lineage>
        <taxon>Eukaryota</taxon>
        <taxon>Metazoa</taxon>
        <taxon>Ecdysozoa</taxon>
        <taxon>Arthropoda</taxon>
        <taxon>Chelicerata</taxon>
        <taxon>Arachnida</taxon>
        <taxon>Araneae</taxon>
        <taxon>Araneomorphae</taxon>
        <taxon>Entelegynae</taxon>
        <taxon>Araneoidea</taxon>
        <taxon>Nephilidae</taxon>
        <taxon>Trichonephila</taxon>
    </lineage>
</organism>
<dbReference type="Pfam" id="PF17921">
    <property type="entry name" value="Integrase_H2C2"/>
    <property type="match status" value="1"/>
</dbReference>
<dbReference type="InterPro" id="IPR005312">
    <property type="entry name" value="DUF1759"/>
</dbReference>
<dbReference type="InterPro" id="IPR001584">
    <property type="entry name" value="Integrase_cat-core"/>
</dbReference>
<dbReference type="Gene3D" id="3.30.420.10">
    <property type="entry name" value="Ribonuclease H-like superfamily/Ribonuclease H"/>
    <property type="match status" value="1"/>
</dbReference>
<accession>A0A8X6R8K6</accession>
<dbReference type="PROSITE" id="PS50994">
    <property type="entry name" value="INTEGRASE"/>
    <property type="match status" value="1"/>
</dbReference>
<dbReference type="InterPro" id="IPR008042">
    <property type="entry name" value="Retrotrans_Pao"/>
</dbReference>
<dbReference type="EMBL" id="BMAU01021029">
    <property type="protein sequence ID" value="GFX87231.1"/>
    <property type="molecule type" value="Genomic_DNA"/>
</dbReference>
<dbReference type="PANTHER" id="PTHR47331:SF1">
    <property type="entry name" value="GAG-LIKE PROTEIN"/>
    <property type="match status" value="1"/>
</dbReference>
<dbReference type="GO" id="GO:0003676">
    <property type="term" value="F:nucleic acid binding"/>
    <property type="evidence" value="ECO:0007669"/>
    <property type="project" value="InterPro"/>
</dbReference>
<keyword evidence="1" id="KW-0175">Coiled coil</keyword>
<evidence type="ECO:0000313" key="4">
    <source>
        <dbReference type="Proteomes" id="UP000887159"/>
    </source>
</evidence>
<dbReference type="Proteomes" id="UP000887159">
    <property type="component" value="Unassembled WGS sequence"/>
</dbReference>
<evidence type="ECO:0000256" key="1">
    <source>
        <dbReference type="SAM" id="Coils"/>
    </source>
</evidence>
<feature type="coiled-coil region" evidence="1">
    <location>
        <begin position="213"/>
        <end position="240"/>
    </location>
</feature>
<gene>
    <name evidence="3" type="primary">AVEN_36185_1</name>
    <name evidence="3" type="ORF">TNCV_595801</name>
</gene>
<reference evidence="3" key="1">
    <citation type="submission" date="2020-08" db="EMBL/GenBank/DDBJ databases">
        <title>Multicomponent nature underlies the extraordinary mechanical properties of spider dragline silk.</title>
        <authorList>
            <person name="Kono N."/>
            <person name="Nakamura H."/>
            <person name="Mori M."/>
            <person name="Yoshida Y."/>
            <person name="Ohtoshi R."/>
            <person name="Malay A.D."/>
            <person name="Moran D.A.P."/>
            <person name="Tomita M."/>
            <person name="Numata K."/>
            <person name="Arakawa K."/>
        </authorList>
    </citation>
    <scope>NUCLEOTIDE SEQUENCE</scope>
</reference>
<dbReference type="PANTHER" id="PTHR47331">
    <property type="entry name" value="PHD-TYPE DOMAIN-CONTAINING PROTEIN"/>
    <property type="match status" value="1"/>
</dbReference>
<dbReference type="InterPro" id="IPR012337">
    <property type="entry name" value="RNaseH-like_sf"/>
</dbReference>
<name>A0A8X6R8K6_TRICX</name>
<keyword evidence="4" id="KW-1185">Reference proteome</keyword>
<proteinExistence type="predicted"/>
<comment type="caution">
    <text evidence="3">The sequence shown here is derived from an EMBL/GenBank/DDBJ whole genome shotgun (WGS) entry which is preliminary data.</text>
</comment>
<dbReference type="Pfam" id="PF03564">
    <property type="entry name" value="DUF1759"/>
    <property type="match status" value="1"/>
</dbReference>
<dbReference type="InterPro" id="IPR040676">
    <property type="entry name" value="DUF5641"/>
</dbReference>
<dbReference type="SUPFAM" id="SSF53098">
    <property type="entry name" value="Ribonuclease H-like"/>
    <property type="match status" value="1"/>
</dbReference>
<sequence length="1351" mass="156096">MDALKLRRTSLRTAFTKAVNHLQEIIENDPVDKNAVETAFEMLDAKSVKLKKIDEDILELMVETNCTQEAYNIEFEAIEGYTEKMIAWQVRVKNIMNTDALGQKDNHSLVTSSSSSLRLPKIQFQQFSGELTDWLRFHNQFKRIHEDESIDDGDKFQYLIQATTPKSRARDIVESFPATPENYRKAFEYLRMRFGQEDILIQVYVRELLKLVLQNTEVNKVNLSSLYDKIEAQLRTLESLGVTKEKYAAMLFPLVESCLPAEILRAWERYVGYSSDESGKKDLDSLMKFLSIEVSSEDRIKLARNSFDSKKSNYKNKLGNLSTTATAADLFNSNFKNRKDFKFKNNNNNCIFCEKRMPLKIVVKQLLCYMKSDVKCIICNKRHYAVLCSKLPLRSGLETESASIENSTTASSSSSNVLANQACTSEVLLQTLVVMLQNGNHKSLLDSLDITDPVETKTKLEIQKETLNHFQKTISVDISGRYEVALPWVLDNKLLSSNRKLAENRLESTKRKLIATGKFEEYQDVLDLWLSGKIIEEVNDDKENFVHYLPHRPVIKENSTRLIWNLKDDCLSCNINCQKNEGKAITKRSLLSIANHIFDPIGFTAPVTLKPKLILQEIWKLKLKWDENLPKDILNQVKKWLEQIPILAGIKIPRCLNLSSNGIKRLTLHVFCDTSKKACAACIFLSIEYEENVFVKLIQAKARVAPLKDITIPRLELLACVLGTRLAASVKNDLNLPDVHIYYLTDSMTALAWIQRTRDWGVFVSNRVKEIRNLSDVSSWEHVPSENNFADILSRGCSAQQLVYLRWWEGPSWLSESPVQCPRSKQVSDEEAVNLELRKSVLVNTAKRIEEFNWHSEYFSSYLKVVRMIAWIFRFFKNAKRIDVCNTSEITFSEFDHVEKTVIKLIQMENFEGVTDEKLRPLKPFLDEFGILRARTKLSFREDTHNFKFPIILPNEHPVVHLMIVRKHDELMHAGVSIVMNHLRESFWILKARKLIRQIIQKCTRCKRFSAQKTEVVPSSLPKDRVSNSKIFQVVGVDLAGPLHLKDRRKGWVVLFTCAVFCAVHFELITSLSTAAFLQSLRRFISRRGRPTIIYSDNGTNFVGSNSALNSIDWDVVISKANIQKIKWKFNPPSAAWWGGFWERMIQMLKQILRKNVRRASLYYEELNTVLCECEHVINSRPLTYISEDVNDLSPLTPAMFLQEIETSDVTDIDCLDHQEINKRIRHVQTIREQLRKRFRIEYLGQLREQMQHHRKLRPLTVGEVVVVENSLKNRTLWSLARVIQLIPGKDGHVRVARVKTETGELVRPVQRLYNLELQEPEINLPKDLTDSVIRTRRGRKVISPKRLTYA</sequence>
<dbReference type="Pfam" id="PF05380">
    <property type="entry name" value="Peptidase_A17"/>
    <property type="match status" value="1"/>
</dbReference>
<dbReference type="Pfam" id="PF18701">
    <property type="entry name" value="DUF5641"/>
    <property type="match status" value="1"/>
</dbReference>
<evidence type="ECO:0000259" key="2">
    <source>
        <dbReference type="PROSITE" id="PS50994"/>
    </source>
</evidence>
<dbReference type="InterPro" id="IPR041588">
    <property type="entry name" value="Integrase_H2C2"/>
</dbReference>
<dbReference type="GO" id="GO:0015074">
    <property type="term" value="P:DNA integration"/>
    <property type="evidence" value="ECO:0007669"/>
    <property type="project" value="InterPro"/>
</dbReference>
<protein>
    <submittedName>
        <fullName evidence="3">Integrase catalytic domain-containing protein</fullName>
    </submittedName>
</protein>
<feature type="domain" description="Integrase catalytic" evidence="2">
    <location>
        <begin position="1018"/>
        <end position="1206"/>
    </location>
</feature>
<dbReference type="InterPro" id="IPR036397">
    <property type="entry name" value="RNaseH_sf"/>
</dbReference>